<gene>
    <name evidence="4" type="ORF">LEL_09640</name>
</gene>
<organism evidence="4 5">
    <name type="scientific">Akanthomyces lecanii RCEF 1005</name>
    <dbReference type="NCBI Taxonomy" id="1081108"/>
    <lineage>
        <taxon>Eukaryota</taxon>
        <taxon>Fungi</taxon>
        <taxon>Dikarya</taxon>
        <taxon>Ascomycota</taxon>
        <taxon>Pezizomycotina</taxon>
        <taxon>Sordariomycetes</taxon>
        <taxon>Hypocreomycetidae</taxon>
        <taxon>Hypocreales</taxon>
        <taxon>Cordycipitaceae</taxon>
        <taxon>Akanthomyces</taxon>
        <taxon>Cordyceps confragosa</taxon>
    </lineage>
</organism>
<dbReference type="STRING" id="1081108.A0A162MV95"/>
<evidence type="ECO:0000313" key="5">
    <source>
        <dbReference type="Proteomes" id="UP000076881"/>
    </source>
</evidence>
<evidence type="ECO:0000313" key="4">
    <source>
        <dbReference type="EMBL" id="OAA71049.1"/>
    </source>
</evidence>
<name>A0A162MV95_CORDF</name>
<evidence type="ECO:0000256" key="1">
    <source>
        <dbReference type="ARBA" id="ARBA00008721"/>
    </source>
</evidence>
<dbReference type="AlphaFoldDB" id="A0A162MV95"/>
<dbReference type="OrthoDB" id="536211at2759"/>
<evidence type="ECO:0000256" key="2">
    <source>
        <dbReference type="SAM" id="MobiDB-lite"/>
    </source>
</evidence>
<feature type="chain" id="PRO_5007837843" evidence="3">
    <location>
        <begin position="20"/>
        <end position="361"/>
    </location>
</feature>
<sequence>MAATSLALTTVLFMPGAFGAAIQSEGLERCDFDSESTLGPSPASDAAKRQSNADLDTALESIFGRPSADGDQKTSQDSLESIFGKPPAGSEQQTSLHILGSVSGKPPAGDDEQELGPEYLESIFGKPPPTPQGADANVPESNGQTPAPNDDGRVLSVGVYMHIVGKPGNNESVEFFLSRGDLDKQIDAMNRYYTPANISFHLLDADWTKDILLSSSRGLRTPLAHSLHKGTVADLNMFWVKPNSLRYGGTSKTFFAGGEDIKSDGVIIGTNTIPGGSHPVMNMGVTGVHEAGHWLGLHHTGFTLPGDCEPNWLNNPGQGNEPCGYRCDANFMSYGADACLTEFTPQQIKTMRDVAINKRGL</sequence>
<dbReference type="SUPFAM" id="SSF55486">
    <property type="entry name" value="Metalloproteases ('zincins'), catalytic domain"/>
    <property type="match status" value="1"/>
</dbReference>
<dbReference type="Gene3D" id="3.40.390.10">
    <property type="entry name" value="Collagenase (Catalytic Domain)"/>
    <property type="match status" value="1"/>
</dbReference>
<accession>A0A162MV95</accession>
<dbReference type="GO" id="GO:0008237">
    <property type="term" value="F:metallopeptidase activity"/>
    <property type="evidence" value="ECO:0007669"/>
    <property type="project" value="InterPro"/>
</dbReference>
<feature type="signal peptide" evidence="3">
    <location>
        <begin position="1"/>
        <end position="19"/>
    </location>
</feature>
<reference evidence="4 5" key="1">
    <citation type="journal article" date="2016" name="Genome Biol. Evol.">
        <title>Divergent and convergent evolution of fungal pathogenicity.</title>
        <authorList>
            <person name="Shang Y."/>
            <person name="Xiao G."/>
            <person name="Zheng P."/>
            <person name="Cen K."/>
            <person name="Zhan S."/>
            <person name="Wang C."/>
        </authorList>
    </citation>
    <scope>NUCLEOTIDE SEQUENCE [LARGE SCALE GENOMIC DNA]</scope>
    <source>
        <strain evidence="4 5">RCEF 1005</strain>
    </source>
</reference>
<keyword evidence="5" id="KW-1185">Reference proteome</keyword>
<feature type="region of interest" description="Disordered" evidence="2">
    <location>
        <begin position="120"/>
        <end position="151"/>
    </location>
</feature>
<proteinExistence type="inferred from homology"/>
<dbReference type="EMBL" id="AZHF01000009">
    <property type="protein sequence ID" value="OAA71049.1"/>
    <property type="molecule type" value="Genomic_DNA"/>
</dbReference>
<keyword evidence="3" id="KW-0732">Signal</keyword>
<dbReference type="InterPro" id="IPR024079">
    <property type="entry name" value="MetalloPept_cat_dom_sf"/>
</dbReference>
<comment type="caution">
    <text evidence="4">The sequence shown here is derived from an EMBL/GenBank/DDBJ whole genome shotgun (WGS) entry which is preliminary data.</text>
</comment>
<dbReference type="PANTHER" id="PTHR47466:SF1">
    <property type="entry name" value="METALLOPROTEASE MEP1 (AFU_ORTHOLOGUE AFUA_1G07730)-RELATED"/>
    <property type="match status" value="1"/>
</dbReference>
<comment type="similarity">
    <text evidence="1">Belongs to the peptidase M43B family.</text>
</comment>
<feature type="region of interest" description="Disordered" evidence="2">
    <location>
        <begin position="32"/>
        <end position="93"/>
    </location>
</feature>
<dbReference type="PANTHER" id="PTHR47466">
    <property type="match status" value="1"/>
</dbReference>
<dbReference type="Proteomes" id="UP000076881">
    <property type="component" value="Unassembled WGS sequence"/>
</dbReference>
<evidence type="ECO:0000256" key="3">
    <source>
        <dbReference type="SAM" id="SignalP"/>
    </source>
</evidence>
<protein>
    <submittedName>
        <fullName evidence="4">Pregnancy-associated plasma protein-A</fullName>
    </submittedName>
</protein>